<sequence>VPSKLAQMILLKSAGFCEPFSEKNNPVMGTHATWVENFNRPLVHHTETTKQL</sequence>
<accession>A0A4Y2VPB0</accession>
<reference evidence="1 2" key="1">
    <citation type="journal article" date="2019" name="Sci. Rep.">
        <title>Orb-weaving spider Araneus ventricosus genome elucidates the spidroin gene catalogue.</title>
        <authorList>
            <person name="Kono N."/>
            <person name="Nakamura H."/>
            <person name="Ohtoshi R."/>
            <person name="Moran D.A.P."/>
            <person name="Shinohara A."/>
            <person name="Yoshida Y."/>
            <person name="Fujiwara M."/>
            <person name="Mori M."/>
            <person name="Tomita M."/>
            <person name="Arakawa K."/>
        </authorList>
    </citation>
    <scope>NUCLEOTIDE SEQUENCE [LARGE SCALE GENOMIC DNA]</scope>
</reference>
<keyword evidence="2" id="KW-1185">Reference proteome</keyword>
<dbReference type="Proteomes" id="UP000499080">
    <property type="component" value="Unassembled WGS sequence"/>
</dbReference>
<comment type="caution">
    <text evidence="1">The sequence shown here is derived from an EMBL/GenBank/DDBJ whole genome shotgun (WGS) entry which is preliminary data.</text>
</comment>
<feature type="non-terminal residue" evidence="1">
    <location>
        <position position="1"/>
    </location>
</feature>
<dbReference type="AlphaFoldDB" id="A0A4Y2VPB0"/>
<name>A0A4Y2VPB0_ARAVE</name>
<dbReference type="EMBL" id="BGPR01048556">
    <property type="protein sequence ID" value="GBO25567.1"/>
    <property type="molecule type" value="Genomic_DNA"/>
</dbReference>
<organism evidence="1 2">
    <name type="scientific">Araneus ventricosus</name>
    <name type="common">Orbweaver spider</name>
    <name type="synonym">Epeira ventricosa</name>
    <dbReference type="NCBI Taxonomy" id="182803"/>
    <lineage>
        <taxon>Eukaryota</taxon>
        <taxon>Metazoa</taxon>
        <taxon>Ecdysozoa</taxon>
        <taxon>Arthropoda</taxon>
        <taxon>Chelicerata</taxon>
        <taxon>Arachnida</taxon>
        <taxon>Araneae</taxon>
        <taxon>Araneomorphae</taxon>
        <taxon>Entelegynae</taxon>
        <taxon>Araneoidea</taxon>
        <taxon>Araneidae</taxon>
        <taxon>Araneus</taxon>
    </lineage>
</organism>
<protein>
    <submittedName>
        <fullName evidence="1">Uncharacterized protein</fullName>
    </submittedName>
</protein>
<evidence type="ECO:0000313" key="2">
    <source>
        <dbReference type="Proteomes" id="UP000499080"/>
    </source>
</evidence>
<proteinExistence type="predicted"/>
<gene>
    <name evidence="1" type="ORF">AVEN_238530_1</name>
</gene>
<evidence type="ECO:0000313" key="1">
    <source>
        <dbReference type="EMBL" id="GBO25567.1"/>
    </source>
</evidence>